<comment type="caution">
    <text evidence="1">The sequence shown here is derived from an EMBL/GenBank/DDBJ whole genome shotgun (WGS) entry which is preliminary data.</text>
</comment>
<organism evidence="1 2">
    <name type="scientific">Maribacter chungangensis</name>
    <dbReference type="NCBI Taxonomy" id="1069117"/>
    <lineage>
        <taxon>Bacteria</taxon>
        <taxon>Pseudomonadati</taxon>
        <taxon>Bacteroidota</taxon>
        <taxon>Flavobacteriia</taxon>
        <taxon>Flavobacteriales</taxon>
        <taxon>Flavobacteriaceae</taxon>
        <taxon>Maribacter</taxon>
    </lineage>
</organism>
<dbReference type="EMBL" id="JBHTHY010000005">
    <property type="protein sequence ID" value="MFD0797324.1"/>
    <property type="molecule type" value="Genomic_DNA"/>
</dbReference>
<evidence type="ECO:0000313" key="1">
    <source>
        <dbReference type="EMBL" id="MFD0797324.1"/>
    </source>
</evidence>
<keyword evidence="2" id="KW-1185">Reference proteome</keyword>
<proteinExistence type="predicted"/>
<protein>
    <submittedName>
        <fullName evidence="1">Uncharacterized protein</fullName>
    </submittedName>
</protein>
<name>A0ABW3B406_9FLAO</name>
<sequence>MNRNIFNKRERLFSSRVFIDLGGVAKALNSIGTKNISDTEVTLLLKLEEDDPNTNREIEKIKKRLTNIWGSKLAFGFFHNIDIGSIFIAGPLSEVFLFEIDGKKLAELSEGPYGILRGLGIGETVAASHIKALMHGDYLLLKRQGYHNIHENKYPQIL</sequence>
<evidence type="ECO:0000313" key="2">
    <source>
        <dbReference type="Proteomes" id="UP001597012"/>
    </source>
</evidence>
<reference evidence="2" key="1">
    <citation type="journal article" date="2019" name="Int. J. Syst. Evol. Microbiol.">
        <title>The Global Catalogue of Microorganisms (GCM) 10K type strain sequencing project: providing services to taxonomists for standard genome sequencing and annotation.</title>
        <authorList>
            <consortium name="The Broad Institute Genomics Platform"/>
            <consortium name="The Broad Institute Genome Sequencing Center for Infectious Disease"/>
            <person name="Wu L."/>
            <person name="Ma J."/>
        </authorList>
    </citation>
    <scope>NUCLEOTIDE SEQUENCE [LARGE SCALE GENOMIC DNA]</scope>
    <source>
        <strain evidence="2">CCUG 61948</strain>
    </source>
</reference>
<dbReference type="RefSeq" id="WP_379933572.1">
    <property type="nucleotide sequence ID" value="NZ_JBHTHY010000005.1"/>
</dbReference>
<gene>
    <name evidence="1" type="ORF">ACFQZJ_07625</name>
</gene>
<dbReference type="Proteomes" id="UP001597012">
    <property type="component" value="Unassembled WGS sequence"/>
</dbReference>
<accession>A0ABW3B406</accession>